<sequence length="837" mass="95735">MFLTDLVPIIDIVLCRCILSNIRYLIAVVYIPPDVSCQDLEIFLNALEVLLINENVILIGDFNVPQFSKRGGAFCPKSSVLTDFCYVVKLTQCNSISNFYGNILDLLFVNNSGQFNIDHLIPALVPEDRHHPALFITVTIPLTTKNSSFPSSNNCRYNFRRANFCRLYEDLCDINWSFLDSVDDVNLALDKFYDSLYLIINLHVPLTKPNKPNFPPWISSDIKQIIKTKNYHRHLWMRTRCPHHYQEFKKLRAVLKRQISESYNFYLAKIQEDVKSNPAALWRFLHQKKGTSRIPNQLVDDDNTEYAEPQKIVDAFASTFERAFSPVDSSPPQFSSCSLSSFSLSHVREEDLIPIMAKCSNNLTAGDDSIPSFMVRDCRFLLAKPLAIIINLALRSGSFPGRWKRNRVIPVLKKDNPHLLSNYRPISILPNFAKVFEQVLYRCIDGNVHSYISENQHGFMTGRSTVTNLAVLTQDLCESLDRRGQIDVIYTDFSRAFDTISHNILLVKLHRFGCSDTLLKLLSSYLTGRVNYVFYNGYTSSEFISTSGVPQGSNLGPLLFNIYLNDLFSSLRCSCLAYADDVKIYNNISSIVDTALLQTDLDKIVQYSSENKLFLNTKKCYYVTFTRKLQPIVTSYSIGLESLERKTSIKDLGVIFDSELTFNDHIQCVSSSASKSLGFIMRVSKYFNDIDLLKSLFFSFVMSKLEYASIIWYPIYLCQHMPLDRIHRKFLKYLSYKLDGFYPSRGCDMVILLQRHGLMSLSSRRDGQCANFIVKLINNRIDCASLLSKVEFNVPQFSSRHVVTFYVPSPRTNVLCRSPISVMCKCANKLVSDVFLG</sequence>
<evidence type="ECO:0000313" key="2">
    <source>
        <dbReference type="EMBL" id="KAJ3650625.1"/>
    </source>
</evidence>
<dbReference type="Pfam" id="PF00078">
    <property type="entry name" value="RVT_1"/>
    <property type="match status" value="1"/>
</dbReference>
<evidence type="ECO:0000259" key="1">
    <source>
        <dbReference type="PROSITE" id="PS50878"/>
    </source>
</evidence>
<comment type="caution">
    <text evidence="2">The sequence shown here is derived from an EMBL/GenBank/DDBJ whole genome shotgun (WGS) entry which is preliminary data.</text>
</comment>
<dbReference type="CDD" id="cd01650">
    <property type="entry name" value="RT_nLTR_like"/>
    <property type="match status" value="1"/>
</dbReference>
<dbReference type="InterPro" id="IPR043128">
    <property type="entry name" value="Rev_trsase/Diguanyl_cyclase"/>
</dbReference>
<keyword evidence="3" id="KW-1185">Reference proteome</keyword>
<dbReference type="GO" id="GO:0071897">
    <property type="term" value="P:DNA biosynthetic process"/>
    <property type="evidence" value="ECO:0007669"/>
    <property type="project" value="UniProtKB-ARBA"/>
</dbReference>
<organism evidence="2 3">
    <name type="scientific">Zophobas morio</name>
    <dbReference type="NCBI Taxonomy" id="2755281"/>
    <lineage>
        <taxon>Eukaryota</taxon>
        <taxon>Metazoa</taxon>
        <taxon>Ecdysozoa</taxon>
        <taxon>Arthropoda</taxon>
        <taxon>Hexapoda</taxon>
        <taxon>Insecta</taxon>
        <taxon>Pterygota</taxon>
        <taxon>Neoptera</taxon>
        <taxon>Endopterygota</taxon>
        <taxon>Coleoptera</taxon>
        <taxon>Polyphaga</taxon>
        <taxon>Cucujiformia</taxon>
        <taxon>Tenebrionidae</taxon>
        <taxon>Zophobas</taxon>
    </lineage>
</organism>
<dbReference type="SUPFAM" id="SSF56219">
    <property type="entry name" value="DNase I-like"/>
    <property type="match status" value="1"/>
</dbReference>
<reference evidence="2" key="1">
    <citation type="journal article" date="2023" name="G3 (Bethesda)">
        <title>Whole genome assemblies of Zophobas morio and Tenebrio molitor.</title>
        <authorList>
            <person name="Kaur S."/>
            <person name="Stinson S.A."/>
            <person name="diCenzo G.C."/>
        </authorList>
    </citation>
    <scope>NUCLEOTIDE SEQUENCE</scope>
    <source>
        <strain evidence="2">QUZm001</strain>
    </source>
</reference>
<accession>A0AA38I759</accession>
<dbReference type="Gene3D" id="3.30.70.270">
    <property type="match status" value="1"/>
</dbReference>
<dbReference type="InterPro" id="IPR043502">
    <property type="entry name" value="DNA/RNA_pol_sf"/>
</dbReference>
<dbReference type="Proteomes" id="UP001168821">
    <property type="component" value="Unassembled WGS sequence"/>
</dbReference>
<dbReference type="EMBL" id="JALNTZ010000005">
    <property type="protein sequence ID" value="KAJ3650625.1"/>
    <property type="molecule type" value="Genomic_DNA"/>
</dbReference>
<gene>
    <name evidence="2" type="ORF">Zmor_016713</name>
</gene>
<dbReference type="AlphaFoldDB" id="A0AA38I759"/>
<dbReference type="InterPro" id="IPR000477">
    <property type="entry name" value="RT_dom"/>
</dbReference>
<dbReference type="PROSITE" id="PS50878">
    <property type="entry name" value="RT_POL"/>
    <property type="match status" value="1"/>
</dbReference>
<dbReference type="PANTHER" id="PTHR33332">
    <property type="entry name" value="REVERSE TRANSCRIPTASE DOMAIN-CONTAINING PROTEIN"/>
    <property type="match status" value="1"/>
</dbReference>
<name>A0AA38I759_9CUCU</name>
<feature type="domain" description="Reverse transcriptase" evidence="1">
    <location>
        <begin position="392"/>
        <end position="656"/>
    </location>
</feature>
<dbReference type="Gene3D" id="3.60.10.10">
    <property type="entry name" value="Endonuclease/exonuclease/phosphatase"/>
    <property type="match status" value="1"/>
</dbReference>
<dbReference type="SUPFAM" id="SSF56672">
    <property type="entry name" value="DNA/RNA polymerases"/>
    <property type="match status" value="1"/>
</dbReference>
<dbReference type="InterPro" id="IPR036691">
    <property type="entry name" value="Endo/exonu/phosph_ase_sf"/>
</dbReference>
<evidence type="ECO:0000313" key="3">
    <source>
        <dbReference type="Proteomes" id="UP001168821"/>
    </source>
</evidence>
<protein>
    <recommendedName>
        <fullName evidence="1">Reverse transcriptase domain-containing protein</fullName>
    </recommendedName>
</protein>
<proteinExistence type="predicted"/>